<keyword evidence="3" id="KW-1185">Reference proteome</keyword>
<feature type="compositionally biased region" description="Low complexity" evidence="1">
    <location>
        <begin position="1"/>
        <end position="16"/>
    </location>
</feature>
<dbReference type="EMBL" id="CAICTM010000586">
    <property type="protein sequence ID" value="CAB9513360.1"/>
    <property type="molecule type" value="Genomic_DNA"/>
</dbReference>
<sequence>MDEASSSQRSDSPQLSVGDGGSVTKKRVGRPSLGLSNREKADKRNDRSKETKKMSKAEIDRDIFKGRHGFMVSDPIKPLKLVAEDKDSAEQSEVTKLYNFYSEKAGHRHCFLELTSFHEPDYNSHFSNKYNTVHLKVDDKCCSAMVDVVRGKHLTPFFSFDEVSKNEDSIEVPDPNYVVMSMFHSMVKGLRTPKLIEELRKEGDEAWCEEWYPDIRVLTQDSLMKALLADPKRLIQFLAANLDTYTDTHDVRLFEPGYMDRPEPLIGLYRQFLSELVAHDVKVYPPNRVACMLNDKPRRDTMFIEHVLPHKYIILPQKTFDWGENLKWTEENRILNGRRRIERLANGYYVKPGDACAGISVLWIREVFTPTGEPTNSAIASDLSGNVFDSPKQWFDGLAVKSRDWCFQVADPSLRGKESRVFFQIGPLGHNQPICMLNTSYPTKAYRHKGVLIEPGSIAWQSFVGLPKGKHRDENLTLTKLYSLCKQPEYHGTEPDDWKFFVERCSKGNVFKTFRNVLKTNGRYEYAFLIYRFDIFETDYRTGYVPPKGKKKTSEKEILINEVHV</sequence>
<comment type="caution">
    <text evidence="2">The sequence shown here is derived from an EMBL/GenBank/DDBJ whole genome shotgun (WGS) entry which is preliminary data.</text>
</comment>
<feature type="compositionally biased region" description="Basic and acidic residues" evidence="1">
    <location>
        <begin position="37"/>
        <end position="58"/>
    </location>
</feature>
<protein>
    <submittedName>
        <fullName evidence="2">Uncharacterized protein</fullName>
    </submittedName>
</protein>
<reference evidence="2" key="1">
    <citation type="submission" date="2020-06" db="EMBL/GenBank/DDBJ databases">
        <authorList>
            <consortium name="Plant Systems Biology data submission"/>
        </authorList>
    </citation>
    <scope>NUCLEOTIDE SEQUENCE</scope>
    <source>
        <strain evidence="2">D6</strain>
    </source>
</reference>
<organism evidence="2 3">
    <name type="scientific">Seminavis robusta</name>
    <dbReference type="NCBI Taxonomy" id="568900"/>
    <lineage>
        <taxon>Eukaryota</taxon>
        <taxon>Sar</taxon>
        <taxon>Stramenopiles</taxon>
        <taxon>Ochrophyta</taxon>
        <taxon>Bacillariophyta</taxon>
        <taxon>Bacillariophyceae</taxon>
        <taxon>Bacillariophycidae</taxon>
        <taxon>Naviculales</taxon>
        <taxon>Naviculaceae</taxon>
        <taxon>Seminavis</taxon>
    </lineage>
</organism>
<feature type="region of interest" description="Disordered" evidence="1">
    <location>
        <begin position="1"/>
        <end position="58"/>
    </location>
</feature>
<dbReference type="Proteomes" id="UP001153069">
    <property type="component" value="Unassembled WGS sequence"/>
</dbReference>
<dbReference type="AlphaFoldDB" id="A0A9N8E3Q7"/>
<proteinExistence type="predicted"/>
<evidence type="ECO:0000256" key="1">
    <source>
        <dbReference type="SAM" id="MobiDB-lite"/>
    </source>
</evidence>
<evidence type="ECO:0000313" key="3">
    <source>
        <dbReference type="Proteomes" id="UP001153069"/>
    </source>
</evidence>
<gene>
    <name evidence="2" type="ORF">SEMRO_587_G171280.1</name>
</gene>
<name>A0A9N8E3Q7_9STRA</name>
<evidence type="ECO:0000313" key="2">
    <source>
        <dbReference type="EMBL" id="CAB9513360.1"/>
    </source>
</evidence>
<accession>A0A9N8E3Q7</accession>